<dbReference type="AlphaFoldDB" id="A0AAV7K803"/>
<proteinExistence type="inferred from homology"/>
<comment type="similarity">
    <text evidence="2">Belongs to the dynactin subunit 2 family.</text>
</comment>
<protein>
    <submittedName>
        <fullName evidence="6">Dynactin subunit 2-like isoform X1</fullName>
    </submittedName>
</protein>
<dbReference type="GO" id="GO:0030286">
    <property type="term" value="C:dynein complex"/>
    <property type="evidence" value="ECO:0007669"/>
    <property type="project" value="UniProtKB-KW"/>
</dbReference>
<evidence type="ECO:0000313" key="7">
    <source>
        <dbReference type="Proteomes" id="UP001165289"/>
    </source>
</evidence>
<organism evidence="6 7">
    <name type="scientific">Oopsacas minuta</name>
    <dbReference type="NCBI Taxonomy" id="111878"/>
    <lineage>
        <taxon>Eukaryota</taxon>
        <taxon>Metazoa</taxon>
        <taxon>Porifera</taxon>
        <taxon>Hexactinellida</taxon>
        <taxon>Hexasterophora</taxon>
        <taxon>Lyssacinosida</taxon>
        <taxon>Leucopsacidae</taxon>
        <taxon>Oopsacas</taxon>
    </lineage>
</organism>
<evidence type="ECO:0000256" key="1">
    <source>
        <dbReference type="ARBA" id="ARBA00004496"/>
    </source>
</evidence>
<evidence type="ECO:0000256" key="4">
    <source>
        <dbReference type="ARBA" id="ARBA00023017"/>
    </source>
</evidence>
<evidence type="ECO:0000256" key="5">
    <source>
        <dbReference type="SAM" id="Coils"/>
    </source>
</evidence>
<gene>
    <name evidence="6" type="ORF">LOD99_16176</name>
</gene>
<dbReference type="GO" id="GO:0007017">
    <property type="term" value="P:microtubule-based process"/>
    <property type="evidence" value="ECO:0007669"/>
    <property type="project" value="InterPro"/>
</dbReference>
<evidence type="ECO:0000256" key="2">
    <source>
        <dbReference type="ARBA" id="ARBA00006176"/>
    </source>
</evidence>
<keyword evidence="5" id="KW-0175">Coiled coil</keyword>
<comment type="caution">
    <text evidence="6">The sequence shown here is derived from an EMBL/GenBank/DDBJ whole genome shotgun (WGS) entry which is preliminary data.</text>
</comment>
<dbReference type="Pfam" id="PF04912">
    <property type="entry name" value="Dynamitin"/>
    <property type="match status" value="1"/>
</dbReference>
<name>A0AAV7K803_9METZ</name>
<feature type="coiled-coil region" evidence="5">
    <location>
        <begin position="253"/>
        <end position="280"/>
    </location>
</feature>
<dbReference type="EMBL" id="JAKMXF010000133">
    <property type="protein sequence ID" value="KAI6656873.1"/>
    <property type="molecule type" value="Genomic_DNA"/>
</dbReference>
<keyword evidence="4" id="KW-0243">Dynein</keyword>
<dbReference type="GO" id="GO:0005869">
    <property type="term" value="C:dynactin complex"/>
    <property type="evidence" value="ECO:0007669"/>
    <property type="project" value="InterPro"/>
</dbReference>
<keyword evidence="3" id="KW-0963">Cytoplasm</keyword>
<accession>A0AAV7K803</accession>
<reference evidence="6 7" key="1">
    <citation type="journal article" date="2023" name="BMC Biol.">
        <title>The compact genome of the sponge Oopsacas minuta (Hexactinellida) is lacking key metazoan core genes.</title>
        <authorList>
            <person name="Santini S."/>
            <person name="Schenkelaars Q."/>
            <person name="Jourda C."/>
            <person name="Duchesne M."/>
            <person name="Belahbib H."/>
            <person name="Rocher C."/>
            <person name="Selva M."/>
            <person name="Riesgo A."/>
            <person name="Vervoort M."/>
            <person name="Leys S.P."/>
            <person name="Kodjabachian L."/>
            <person name="Le Bivic A."/>
            <person name="Borchiellini C."/>
            <person name="Claverie J.M."/>
            <person name="Renard E."/>
        </authorList>
    </citation>
    <scope>NUCLEOTIDE SEQUENCE [LARGE SCALE GENOMIC DNA]</scope>
    <source>
        <strain evidence="6">SPO-2</strain>
    </source>
</reference>
<evidence type="ECO:0000256" key="3">
    <source>
        <dbReference type="ARBA" id="ARBA00022490"/>
    </source>
</evidence>
<dbReference type="GO" id="GO:0005737">
    <property type="term" value="C:cytoplasm"/>
    <property type="evidence" value="ECO:0007669"/>
    <property type="project" value="UniProtKB-SubCell"/>
</dbReference>
<dbReference type="Proteomes" id="UP001165289">
    <property type="component" value="Unassembled WGS sequence"/>
</dbReference>
<keyword evidence="7" id="KW-1185">Reference proteome</keyword>
<dbReference type="PANTHER" id="PTHR15346">
    <property type="entry name" value="DYNACTIN SUBUNIT"/>
    <property type="match status" value="1"/>
</dbReference>
<evidence type="ECO:0000313" key="6">
    <source>
        <dbReference type="EMBL" id="KAI6656873.1"/>
    </source>
</evidence>
<sequence>MAHIGDLDKQLEIFETPDPPVLQQCIKDDTNSESVEEIRVGVKDGFEEFKNANIDTSKTDFSQIRPTGFSLDPWEYELNAGGDRAEGLSERYTRLEREISHLKSDLNSTDHASERLNLLQRVDGLEQQLSDVKLDKIYSEHISVARGVQGLDRTLTKNLLDTLHGSKKEGKEEDKGTITYELVLKPDDAKYIQAASLRRLEERLGVLEKIVGGKDDKIRSDLLSSAGESQAHSLMSNLTVLQRKCLALDQGVVGNLNQKAGELLQKIEKLKHDKEKQKDTPVENNKIIELFELTKRWDGTASALPDVLERLQTLKSLHESAAGFNLTLNHLEQRQRDVSESLVTNQEVLRQVSGTLEANMERIQHNFDNINKRIDALTSNS</sequence>
<dbReference type="InterPro" id="IPR028133">
    <property type="entry name" value="Dynamitin"/>
</dbReference>
<comment type="subcellular location">
    <subcellularLocation>
        <location evidence="1">Cytoplasm</location>
    </subcellularLocation>
</comment>
<feature type="coiled-coil region" evidence="5">
    <location>
        <begin position="85"/>
        <end position="135"/>
    </location>
</feature>